<accession>A0AB39C9S1</accession>
<protein>
    <submittedName>
        <fullName evidence="1">Tail protein X</fullName>
    </submittedName>
</protein>
<dbReference type="Pfam" id="PF05489">
    <property type="entry name" value="Phage_tail_X"/>
    <property type="match status" value="1"/>
</dbReference>
<dbReference type="EMBL" id="PP986400">
    <property type="protein sequence ID" value="XDJ03424.1"/>
    <property type="molecule type" value="Genomic_DNA"/>
</dbReference>
<reference evidence="1" key="1">
    <citation type="journal article" date="2024" name="Genome Announc.">
        <title>Genome sequence of H905.</title>
        <authorList>
            <person name="Whistler C."/>
            <person name="Calawa J."/>
        </authorList>
    </citation>
    <scope>NUCLEOTIDE SEQUENCE</scope>
</reference>
<name>A0AB39C9S1_9VIRU</name>
<organism evidence="1">
    <name type="scientific">Aliivibrio phage vB_Alvi_H905</name>
    <dbReference type="NCBI Taxonomy" id="3234039"/>
    <lineage>
        <taxon>Viruses</taxon>
    </lineage>
</organism>
<dbReference type="InterPro" id="IPR008861">
    <property type="entry name" value="GpX-like"/>
</dbReference>
<reference evidence="1" key="2">
    <citation type="submission" date="2024-07" db="EMBL/GenBank/DDBJ databases">
        <authorList>
            <person name="Foxall R."/>
        </authorList>
    </citation>
    <scope>NUCLEOTIDE SEQUENCE</scope>
</reference>
<sequence length="72" mass="7938">MSTSNVPYQTKRGEMLDLVCHQYYGPRPKSVEAVLEANPGLAKHGPILPEGTIIYLPDLGPAEDTSRISLWD</sequence>
<gene>
    <name evidence="1" type="ORF">H905_00006</name>
</gene>
<proteinExistence type="predicted"/>
<evidence type="ECO:0000313" key="1">
    <source>
        <dbReference type="EMBL" id="XDJ03424.1"/>
    </source>
</evidence>